<feature type="domain" description="AMP-dependent synthetase/ligase" evidence="7">
    <location>
        <begin position="26"/>
        <end position="430"/>
    </location>
</feature>
<gene>
    <name evidence="8" type="ORF">PAI11_21110</name>
</gene>
<dbReference type="Gene3D" id="3.30.300.30">
    <property type="match status" value="1"/>
</dbReference>
<evidence type="ECO:0000313" key="8">
    <source>
        <dbReference type="EMBL" id="EHN11051.1"/>
    </source>
</evidence>
<evidence type="ECO:0000256" key="1">
    <source>
        <dbReference type="ARBA" id="ARBA00006432"/>
    </source>
</evidence>
<comment type="catalytic activity">
    <reaction evidence="5">
        <text>a long-chain fatty acid + ATP + CoA = a long-chain fatty acyl-CoA + AMP + diphosphate</text>
        <dbReference type="Rhea" id="RHEA:15421"/>
        <dbReference type="ChEBI" id="CHEBI:30616"/>
        <dbReference type="ChEBI" id="CHEBI:33019"/>
        <dbReference type="ChEBI" id="CHEBI:57287"/>
        <dbReference type="ChEBI" id="CHEBI:57560"/>
        <dbReference type="ChEBI" id="CHEBI:83139"/>
        <dbReference type="ChEBI" id="CHEBI:456215"/>
        <dbReference type="EC" id="6.2.1.3"/>
    </reaction>
    <physiologicalReaction direction="left-to-right" evidence="5">
        <dbReference type="Rhea" id="RHEA:15422"/>
    </physiologicalReaction>
</comment>
<dbReference type="PANTHER" id="PTHR43272:SF32">
    <property type="entry name" value="AMP-DEPENDENT SYNTHETASE_LIGASE DOMAIN-CONTAINING PROTEIN"/>
    <property type="match status" value="1"/>
</dbReference>
<dbReference type="GO" id="GO:0004467">
    <property type="term" value="F:long-chain fatty acid-CoA ligase activity"/>
    <property type="evidence" value="ECO:0007669"/>
    <property type="project" value="UniProtKB-EC"/>
</dbReference>
<evidence type="ECO:0000256" key="4">
    <source>
        <dbReference type="ARBA" id="ARBA00023098"/>
    </source>
</evidence>
<reference evidence="8 9" key="1">
    <citation type="journal article" date="2013" name="Biodegradation">
        <title>Quantitative proteomic analysis of ibuprofen-degrading Patulibacter sp. strain I11.</title>
        <authorList>
            <person name="Almeida B."/>
            <person name="Kjeldal H."/>
            <person name="Lolas I."/>
            <person name="Knudsen A.D."/>
            <person name="Carvalho G."/>
            <person name="Nielsen K.L."/>
            <person name="Barreto Crespo M.T."/>
            <person name="Stensballe A."/>
            <person name="Nielsen J.L."/>
        </authorList>
    </citation>
    <scope>NUCLEOTIDE SEQUENCE [LARGE SCALE GENOMIC DNA]</scope>
    <source>
        <strain evidence="8 9">I11</strain>
    </source>
</reference>
<dbReference type="Gene3D" id="3.40.50.12780">
    <property type="entry name" value="N-terminal domain of ligase-like"/>
    <property type="match status" value="1"/>
</dbReference>
<dbReference type="PROSITE" id="PS00455">
    <property type="entry name" value="AMP_BINDING"/>
    <property type="match status" value="1"/>
</dbReference>
<evidence type="ECO:0000259" key="7">
    <source>
        <dbReference type="Pfam" id="PF00501"/>
    </source>
</evidence>
<keyword evidence="3" id="KW-0276">Fatty acid metabolism</keyword>
<dbReference type="EMBL" id="AGUD01000191">
    <property type="protein sequence ID" value="EHN11051.1"/>
    <property type="molecule type" value="Genomic_DNA"/>
</dbReference>
<evidence type="ECO:0000256" key="2">
    <source>
        <dbReference type="ARBA" id="ARBA00022598"/>
    </source>
</evidence>
<keyword evidence="4" id="KW-0443">Lipid metabolism</keyword>
<dbReference type="Pfam" id="PF00501">
    <property type="entry name" value="AMP-binding"/>
    <property type="match status" value="1"/>
</dbReference>
<evidence type="ECO:0000313" key="9">
    <source>
        <dbReference type="Proteomes" id="UP000005143"/>
    </source>
</evidence>
<dbReference type="InterPro" id="IPR000873">
    <property type="entry name" value="AMP-dep_synth/lig_dom"/>
</dbReference>
<dbReference type="AlphaFoldDB" id="H0E5L6"/>
<dbReference type="PATRIC" id="fig|1097667.3.peg.2093"/>
<protein>
    <recommendedName>
        <fullName evidence="6">Acyl-CoA synthetase</fullName>
    </recommendedName>
</protein>
<evidence type="ECO:0000256" key="3">
    <source>
        <dbReference type="ARBA" id="ARBA00022832"/>
    </source>
</evidence>
<dbReference type="RefSeq" id="WP_007574658.1">
    <property type="nucleotide sequence ID" value="NZ_AGUD01000191.1"/>
</dbReference>
<evidence type="ECO:0000256" key="6">
    <source>
        <dbReference type="ARBA" id="ARBA00032875"/>
    </source>
</evidence>
<dbReference type="CDD" id="cd05907">
    <property type="entry name" value="VL_LC_FACS_like"/>
    <property type="match status" value="1"/>
</dbReference>
<dbReference type="InterPro" id="IPR020845">
    <property type="entry name" value="AMP-binding_CS"/>
</dbReference>
<dbReference type="InterPro" id="IPR042099">
    <property type="entry name" value="ANL_N_sf"/>
</dbReference>
<dbReference type="OrthoDB" id="9803968at2"/>
<dbReference type="Proteomes" id="UP000005143">
    <property type="component" value="Unassembled WGS sequence"/>
</dbReference>
<dbReference type="Pfam" id="PF23562">
    <property type="entry name" value="AMP-binding_C_3"/>
    <property type="match status" value="1"/>
</dbReference>
<name>H0E5L6_9ACTN</name>
<comment type="caution">
    <text evidence="8">The sequence shown here is derived from an EMBL/GenBank/DDBJ whole genome shotgun (WGS) entry which is preliminary data.</text>
</comment>
<proteinExistence type="inferred from homology"/>
<keyword evidence="9" id="KW-1185">Reference proteome</keyword>
<organism evidence="8 9">
    <name type="scientific">Patulibacter medicamentivorans</name>
    <dbReference type="NCBI Taxonomy" id="1097667"/>
    <lineage>
        <taxon>Bacteria</taxon>
        <taxon>Bacillati</taxon>
        <taxon>Actinomycetota</taxon>
        <taxon>Thermoleophilia</taxon>
        <taxon>Solirubrobacterales</taxon>
        <taxon>Patulibacteraceae</taxon>
        <taxon>Patulibacter</taxon>
    </lineage>
</organism>
<evidence type="ECO:0000256" key="5">
    <source>
        <dbReference type="ARBA" id="ARBA00024484"/>
    </source>
</evidence>
<dbReference type="PANTHER" id="PTHR43272">
    <property type="entry name" value="LONG-CHAIN-FATTY-ACID--COA LIGASE"/>
    <property type="match status" value="1"/>
</dbReference>
<sequence>MATTATPSRVDVVEADPTATTLAAAFQATAAAYADQVALRNADGSLELTFGEYARRVERIARGLHALGVRRGDTVAILLVNRPEFHLVDTAAFHLGATPFSIYQTLAPEQIAHLYENADSDVVVTERVFLDRARAAAAGRERPTTFVTVDGPAEGAIALEELEAREAPEFDFAATWRAVRPDDVLTLIYTSGTTGPSKGVQLTHANMVHQVRAMASVMDIRPGDRITSYLPSAHAADRWSAHYNNLMLGVQVTSVDDPRAVAQVLPALRPTIWGGVPRVVEKLKAALEAGIAAEPDEQRRAGLQAAIRVGIEKVRLEQAGEPVPAELAAQHAALDEAVLSKLRQKLGLDQARWILIGAAPLSLDVQEFLLGIGLPLVELYGMSEATCAATAVPPAEAKIGSVGKPIPGVEAKRADDGELLLRGPIVMQGYRKQPDKTAEAIDADGWLATGDIVTIDDDGSIRIVDRKKEIIINAAGKNMSPANIEQVLKGASPLIGQVAVIGDQRRYNVALLVLDPDMAAVHARTHGLADASVQAVAADPGVRAQIAEAVEQANQRLARVEQIKRYELLAEEWQPGGDELTPTMKLKRKPIDAKYAATIEGLYAD</sequence>
<dbReference type="InterPro" id="IPR045851">
    <property type="entry name" value="AMP-bd_C_sf"/>
</dbReference>
<comment type="similarity">
    <text evidence="1">Belongs to the ATP-dependent AMP-binding enzyme family.</text>
</comment>
<keyword evidence="2 8" id="KW-0436">Ligase</keyword>
<dbReference type="GO" id="GO:0016020">
    <property type="term" value="C:membrane"/>
    <property type="evidence" value="ECO:0007669"/>
    <property type="project" value="TreeGrafter"/>
</dbReference>
<dbReference type="SUPFAM" id="SSF56801">
    <property type="entry name" value="Acetyl-CoA synthetase-like"/>
    <property type="match status" value="1"/>
</dbReference>
<accession>H0E5L6</accession>